<dbReference type="PANTHER" id="PTHR10000">
    <property type="entry name" value="PHOSPHOSERINE PHOSPHATASE"/>
    <property type="match status" value="1"/>
</dbReference>
<organism evidence="1 2">
    <name type="scientific">Nostocoides australiense Ben110</name>
    <dbReference type="NCBI Taxonomy" id="1193182"/>
    <lineage>
        <taxon>Bacteria</taxon>
        <taxon>Bacillati</taxon>
        <taxon>Actinomycetota</taxon>
        <taxon>Actinomycetes</taxon>
        <taxon>Micrococcales</taxon>
        <taxon>Intrasporangiaceae</taxon>
        <taxon>Nostocoides</taxon>
    </lineage>
</organism>
<evidence type="ECO:0000313" key="1">
    <source>
        <dbReference type="EMBL" id="CCH71619.1"/>
    </source>
</evidence>
<dbReference type="GO" id="GO:0016791">
    <property type="term" value="F:phosphatase activity"/>
    <property type="evidence" value="ECO:0007669"/>
    <property type="project" value="TreeGrafter"/>
</dbReference>
<protein>
    <submittedName>
        <fullName evidence="1">Putative phosphatase (Putative fructose 1,6-bisphosphatase)</fullName>
    </submittedName>
</protein>
<name>W6JZW9_9MICO</name>
<dbReference type="Proteomes" id="UP000035763">
    <property type="component" value="Unassembled WGS sequence"/>
</dbReference>
<gene>
    <name evidence="1" type="ORF">BN11_100009</name>
</gene>
<dbReference type="InterPro" id="IPR006379">
    <property type="entry name" value="HAD-SF_hydro_IIB"/>
</dbReference>
<comment type="caution">
    <text evidence="1">The sequence shown here is derived from an EMBL/GenBank/DDBJ whole genome shotgun (WGS) entry which is preliminary data.</text>
</comment>
<dbReference type="Pfam" id="PF08282">
    <property type="entry name" value="Hydrolase_3"/>
    <property type="match status" value="1"/>
</dbReference>
<reference evidence="1 2" key="1">
    <citation type="journal article" date="2013" name="ISME J.">
        <title>A metabolic model for members of the genus Tetrasphaera involved in enhanced biological phosphorus removal.</title>
        <authorList>
            <person name="Kristiansen R."/>
            <person name="Nguyen H.T.T."/>
            <person name="Saunders A.M."/>
            <person name="Nielsen J.L."/>
            <person name="Wimmer R."/>
            <person name="Le V.Q."/>
            <person name="McIlroy S.J."/>
            <person name="Petrovski S."/>
            <person name="Seviour R.J."/>
            <person name="Calteau A."/>
            <person name="Nielsen K.L."/>
            <person name="Nielsen P.H."/>
        </authorList>
    </citation>
    <scope>NUCLEOTIDE SEQUENCE [LARGE SCALE GENOMIC DNA]</scope>
    <source>
        <strain evidence="1 2">Ben110</strain>
    </source>
</reference>
<dbReference type="Gene3D" id="3.40.50.1000">
    <property type="entry name" value="HAD superfamily/HAD-like"/>
    <property type="match status" value="1"/>
</dbReference>
<dbReference type="NCBIfam" id="TIGR01484">
    <property type="entry name" value="HAD-SF-IIB"/>
    <property type="match status" value="1"/>
</dbReference>
<sequence length="274" mass="28546">MAGRPRVIATDLDGTLLRSDGSVSARTAAALAAVAEAGILTVLVTARPPRWLHDLSHVVGAHGIAICGNGAFVYDVVSRAVVEVHTFAPAAVAEVVADLRERLPHITFAAETAVGCFVEESWPNPHEEDTDARTMIPLIESLVASQDAGHRIGKLLALAPGDPTDAFLAAVAEVAGEAAVLAYSGAFGLAELNPPGVTKAAGLERWCAERGVPAADVWAFGDMPNDLPMLTWAGRSFAMGNAHPDVLAATTDRCRTNDEDGVATVLEELVEIGC</sequence>
<dbReference type="InterPro" id="IPR023214">
    <property type="entry name" value="HAD_sf"/>
</dbReference>
<dbReference type="AlphaFoldDB" id="W6JZW9"/>
<dbReference type="GO" id="GO:0005829">
    <property type="term" value="C:cytosol"/>
    <property type="evidence" value="ECO:0007669"/>
    <property type="project" value="TreeGrafter"/>
</dbReference>
<dbReference type="EMBL" id="CAJA01000002">
    <property type="protein sequence ID" value="CCH71619.1"/>
    <property type="molecule type" value="Genomic_DNA"/>
</dbReference>
<dbReference type="InterPro" id="IPR036412">
    <property type="entry name" value="HAD-like_sf"/>
</dbReference>
<dbReference type="Gene3D" id="3.30.1240.10">
    <property type="match status" value="1"/>
</dbReference>
<dbReference type="SUPFAM" id="SSF56784">
    <property type="entry name" value="HAD-like"/>
    <property type="match status" value="1"/>
</dbReference>
<evidence type="ECO:0000313" key="2">
    <source>
        <dbReference type="Proteomes" id="UP000035763"/>
    </source>
</evidence>
<dbReference type="GO" id="GO:0000287">
    <property type="term" value="F:magnesium ion binding"/>
    <property type="evidence" value="ECO:0007669"/>
    <property type="project" value="TreeGrafter"/>
</dbReference>
<keyword evidence="2" id="KW-1185">Reference proteome</keyword>
<proteinExistence type="predicted"/>
<dbReference type="STRING" id="1193182.BN11_100009"/>
<accession>W6JZW9</accession>
<dbReference type="PANTHER" id="PTHR10000:SF8">
    <property type="entry name" value="HAD SUPERFAMILY HYDROLASE-LIKE, TYPE 3"/>
    <property type="match status" value="1"/>
</dbReference>